<dbReference type="PANTHER" id="PTHR42748:SF7">
    <property type="entry name" value="NMRA LIKE REDOX SENSOR 1-RELATED"/>
    <property type="match status" value="1"/>
</dbReference>
<dbReference type="OrthoDB" id="9997102at2759"/>
<dbReference type="PANTHER" id="PTHR42748">
    <property type="entry name" value="NITROGEN METABOLITE REPRESSION PROTEIN NMRA FAMILY MEMBER"/>
    <property type="match status" value="1"/>
</dbReference>
<dbReference type="SUPFAM" id="SSF51735">
    <property type="entry name" value="NAD(P)-binding Rossmann-fold domains"/>
    <property type="match status" value="1"/>
</dbReference>
<dbReference type="Pfam" id="PF05368">
    <property type="entry name" value="NmrA"/>
    <property type="match status" value="1"/>
</dbReference>
<protein>
    <recommendedName>
        <fullName evidence="3">NmrA-like domain-containing protein</fullName>
    </recommendedName>
</protein>
<dbReference type="GO" id="GO:0005634">
    <property type="term" value="C:nucleus"/>
    <property type="evidence" value="ECO:0007669"/>
    <property type="project" value="TreeGrafter"/>
</dbReference>
<evidence type="ECO:0000259" key="3">
    <source>
        <dbReference type="Pfam" id="PF05368"/>
    </source>
</evidence>
<proteinExistence type="inferred from homology"/>
<keyword evidence="5" id="KW-1185">Reference proteome</keyword>
<dbReference type="AlphaFoldDB" id="A0A6A5YWA2"/>
<dbReference type="Gene3D" id="3.90.25.10">
    <property type="entry name" value="UDP-galactose 4-epimerase, domain 1"/>
    <property type="match status" value="1"/>
</dbReference>
<evidence type="ECO:0000256" key="2">
    <source>
        <dbReference type="ARBA" id="ARBA00022857"/>
    </source>
</evidence>
<comment type="similarity">
    <text evidence="1">Belongs to the NmrA-type oxidoreductase family.</text>
</comment>
<sequence length="298" mass="32734">MSKTVLVTGATGKQGGAVIRGLQDSPDTLILALTRNTSSPSAQRLAALENVKLVQGDLSDPSAIFTNAKEVAKRPVWGVYFVQANDNDKDGSIEETQGKAFVNAAIAAKVQHFVYASVDRGNSQGPTQVPTWDAKARIEKLLEQRAPEAGMSVVMLRPTGFMENLSDDFFGKVLSTAWRQVLKEKPMQLVAVKDIGYFGAQALKYPDEFAGRYVSLAGASLTWEQANNVFKSKIGKDMPTTFGIVPHIVLKLAKEFQFMFKWLKNEGNTADVEECKRLHPGLLDFGTWLVTESDFKTQ</sequence>
<accession>A0A6A5YWA2</accession>
<reference evidence="4" key="1">
    <citation type="journal article" date="2020" name="Stud. Mycol.">
        <title>101 Dothideomycetes genomes: a test case for predicting lifestyles and emergence of pathogens.</title>
        <authorList>
            <person name="Haridas S."/>
            <person name="Albert R."/>
            <person name="Binder M."/>
            <person name="Bloem J."/>
            <person name="Labutti K."/>
            <person name="Salamov A."/>
            <person name="Andreopoulos B."/>
            <person name="Baker S."/>
            <person name="Barry K."/>
            <person name="Bills G."/>
            <person name="Bluhm B."/>
            <person name="Cannon C."/>
            <person name="Castanera R."/>
            <person name="Culley D."/>
            <person name="Daum C."/>
            <person name="Ezra D."/>
            <person name="Gonzalez J."/>
            <person name="Henrissat B."/>
            <person name="Kuo A."/>
            <person name="Liang C."/>
            <person name="Lipzen A."/>
            <person name="Lutzoni F."/>
            <person name="Magnuson J."/>
            <person name="Mondo S."/>
            <person name="Nolan M."/>
            <person name="Ohm R."/>
            <person name="Pangilinan J."/>
            <person name="Park H.-J."/>
            <person name="Ramirez L."/>
            <person name="Alfaro M."/>
            <person name="Sun H."/>
            <person name="Tritt A."/>
            <person name="Yoshinaga Y."/>
            <person name="Zwiers L.-H."/>
            <person name="Turgeon B."/>
            <person name="Goodwin S."/>
            <person name="Spatafora J."/>
            <person name="Crous P."/>
            <person name="Grigoriev I."/>
        </authorList>
    </citation>
    <scope>NUCLEOTIDE SEQUENCE</scope>
    <source>
        <strain evidence="4">CBS 627.86</strain>
    </source>
</reference>
<dbReference type="Gene3D" id="3.40.50.720">
    <property type="entry name" value="NAD(P)-binding Rossmann-like Domain"/>
    <property type="match status" value="1"/>
</dbReference>
<name>A0A6A5YWA2_9PLEO</name>
<dbReference type="EMBL" id="ML977335">
    <property type="protein sequence ID" value="KAF2111143.1"/>
    <property type="molecule type" value="Genomic_DNA"/>
</dbReference>
<gene>
    <name evidence="4" type="ORF">BDV96DRAFT_499826</name>
</gene>
<evidence type="ECO:0000313" key="5">
    <source>
        <dbReference type="Proteomes" id="UP000799770"/>
    </source>
</evidence>
<keyword evidence="2" id="KW-0521">NADP</keyword>
<feature type="domain" description="NmrA-like" evidence="3">
    <location>
        <begin position="1"/>
        <end position="277"/>
    </location>
</feature>
<organism evidence="4 5">
    <name type="scientific">Lophiotrema nucula</name>
    <dbReference type="NCBI Taxonomy" id="690887"/>
    <lineage>
        <taxon>Eukaryota</taxon>
        <taxon>Fungi</taxon>
        <taxon>Dikarya</taxon>
        <taxon>Ascomycota</taxon>
        <taxon>Pezizomycotina</taxon>
        <taxon>Dothideomycetes</taxon>
        <taxon>Pleosporomycetidae</taxon>
        <taxon>Pleosporales</taxon>
        <taxon>Lophiotremataceae</taxon>
        <taxon>Lophiotrema</taxon>
    </lineage>
</organism>
<dbReference type="InterPro" id="IPR036291">
    <property type="entry name" value="NAD(P)-bd_dom_sf"/>
</dbReference>
<evidence type="ECO:0000313" key="4">
    <source>
        <dbReference type="EMBL" id="KAF2111143.1"/>
    </source>
</evidence>
<dbReference type="InterPro" id="IPR008030">
    <property type="entry name" value="NmrA-like"/>
</dbReference>
<dbReference type="InterPro" id="IPR051164">
    <property type="entry name" value="NmrA-like_oxidored"/>
</dbReference>
<evidence type="ECO:0000256" key="1">
    <source>
        <dbReference type="ARBA" id="ARBA00006328"/>
    </source>
</evidence>
<dbReference type="Proteomes" id="UP000799770">
    <property type="component" value="Unassembled WGS sequence"/>
</dbReference>